<keyword evidence="2" id="KW-1185">Reference proteome</keyword>
<evidence type="ECO:0000313" key="2">
    <source>
        <dbReference type="Proteomes" id="UP000737171"/>
    </source>
</evidence>
<dbReference type="RefSeq" id="WP_173132455.1">
    <property type="nucleotide sequence ID" value="NZ_JABRWJ010000011.1"/>
</dbReference>
<proteinExistence type="predicted"/>
<comment type="caution">
    <text evidence="1">The sequence shown here is derived from an EMBL/GenBank/DDBJ whole genome shotgun (WGS) entry which is preliminary data.</text>
</comment>
<accession>A0ABX2ERY3</accession>
<sequence>MPALDTIRKRLAALEAKPDAQSLSGRIAELLPDIEQAIARGVSYAVISESLTASGISIAPATLKTYLYRLRSARRVATDNVKRKSAKKARP</sequence>
<reference evidence="1 2" key="1">
    <citation type="submission" date="2020-05" db="EMBL/GenBank/DDBJ databases">
        <title>Aquincola sp. isolate from soil.</title>
        <authorList>
            <person name="Han J."/>
            <person name="Kim D.-U."/>
        </authorList>
    </citation>
    <scope>NUCLEOTIDE SEQUENCE [LARGE SCALE GENOMIC DNA]</scope>
    <source>
        <strain evidence="1 2">S2</strain>
    </source>
</reference>
<evidence type="ECO:0000313" key="1">
    <source>
        <dbReference type="EMBL" id="NRF71397.1"/>
    </source>
</evidence>
<dbReference type="Proteomes" id="UP000737171">
    <property type="component" value="Unassembled WGS sequence"/>
</dbReference>
<name>A0ABX2ERY3_9BURK</name>
<organism evidence="1 2">
    <name type="scientific">Pseudaquabacterium terrae</name>
    <dbReference type="NCBI Taxonomy" id="2732868"/>
    <lineage>
        <taxon>Bacteria</taxon>
        <taxon>Pseudomonadati</taxon>
        <taxon>Pseudomonadota</taxon>
        <taxon>Betaproteobacteria</taxon>
        <taxon>Burkholderiales</taxon>
        <taxon>Sphaerotilaceae</taxon>
        <taxon>Pseudaquabacterium</taxon>
    </lineage>
</organism>
<dbReference type="EMBL" id="JABRWJ010000011">
    <property type="protein sequence ID" value="NRF71397.1"/>
    <property type="molecule type" value="Genomic_DNA"/>
</dbReference>
<protein>
    <submittedName>
        <fullName evidence="1">Uncharacterized protein</fullName>
    </submittedName>
</protein>
<gene>
    <name evidence="1" type="ORF">HLB44_30870</name>
</gene>